<comment type="caution">
    <text evidence="11">The sequence shown here is derived from an EMBL/GenBank/DDBJ whole genome shotgun (WGS) entry which is preliminary data.</text>
</comment>
<dbReference type="OrthoDB" id="2139957at2759"/>
<dbReference type="InterPro" id="IPR041542">
    <property type="entry name" value="GH43_C2"/>
</dbReference>
<evidence type="ECO:0000259" key="10">
    <source>
        <dbReference type="PROSITE" id="PS50405"/>
    </source>
</evidence>
<reference evidence="12" key="2">
    <citation type="journal article" date="2019" name="Mol. Plant Microbe Interact.">
        <title>Genome sequence resources for four phytopathogenic fungi from the Colletotrichum orbiculare species complex.</title>
        <authorList>
            <person name="Gan P."/>
            <person name="Tsushima A."/>
            <person name="Narusaka M."/>
            <person name="Narusaka Y."/>
            <person name="Takano Y."/>
            <person name="Kubo Y."/>
            <person name="Shirasu K."/>
        </authorList>
    </citation>
    <scope>GENOME REANNOTATION</scope>
    <source>
        <strain evidence="12">104-T / ATCC 96160 / CBS 514.97 / LARS 414 / MAFF 240422</strain>
    </source>
</reference>
<feature type="chain" id="PRO_5019805824" evidence="8">
    <location>
        <begin position="21"/>
        <end position="1330"/>
    </location>
</feature>
<dbReference type="SUPFAM" id="SSF47616">
    <property type="entry name" value="GST C-terminal domain-like"/>
    <property type="match status" value="1"/>
</dbReference>
<dbReference type="PANTHER" id="PTHR42812:SF17">
    <property type="entry name" value="BETA-XYLOSIDASE C-TERMINAL CONCANAVALIN A-LIKE DOMAIN-CONTAINING PROTEIN-RELATED"/>
    <property type="match status" value="1"/>
</dbReference>
<organism evidence="11 12">
    <name type="scientific">Colletotrichum orbiculare (strain 104-T / ATCC 96160 / CBS 514.97 / LARS 414 / MAFF 240422)</name>
    <name type="common">Cucumber anthracnose fungus</name>
    <name type="synonym">Colletotrichum lagenarium</name>
    <dbReference type="NCBI Taxonomy" id="1213857"/>
    <lineage>
        <taxon>Eukaryota</taxon>
        <taxon>Fungi</taxon>
        <taxon>Dikarya</taxon>
        <taxon>Ascomycota</taxon>
        <taxon>Pezizomycotina</taxon>
        <taxon>Sordariomycetes</taxon>
        <taxon>Hypocreomycetidae</taxon>
        <taxon>Glomerellales</taxon>
        <taxon>Glomerellaceae</taxon>
        <taxon>Colletotrichum</taxon>
        <taxon>Colletotrichum orbiculare species complex</taxon>
    </lineage>
</organism>
<evidence type="ECO:0000256" key="1">
    <source>
        <dbReference type="ARBA" id="ARBA00007409"/>
    </source>
</evidence>
<evidence type="ECO:0000256" key="7">
    <source>
        <dbReference type="PIRSR" id="PIRSR606710-2"/>
    </source>
</evidence>
<dbReference type="SFLD" id="SFLDG00358">
    <property type="entry name" value="Main_(cytGST)"/>
    <property type="match status" value="1"/>
</dbReference>
<feature type="site" description="Important for catalytic activity, responsible for pKa modulation of the active site Glu and correct orientation of both the proton donor and substrate" evidence="7">
    <location>
        <position position="158"/>
    </location>
</feature>
<evidence type="ECO:0000259" key="9">
    <source>
        <dbReference type="PROSITE" id="PS50404"/>
    </source>
</evidence>
<feature type="signal peptide" evidence="8">
    <location>
        <begin position="1"/>
        <end position="20"/>
    </location>
</feature>
<sequence length="1330" mass="148445">MRFIGLVWLFIITLAARSQAQEANKTFHNPILPGWNSDPSCAFVKEWDNTFFCTTSSFLAFPGVPVYASKDLVNWKLASNALTKDDQLPELYRNSGQHEGIWASTIRYHEGTFYLITSYVSWYAGWGPKILLFTTKDPYDDASWTGPLHIENPANDIDPDLFWDSGKVYMSVAAGIYISEVDLTTGTATEPVRVWNGTGDRNPEGPHLFKKDGYYYLLIGEGGTETNHSVTIARGREVTGPFEGYEGNPILTAKNTDEYFQTVGHADFFQDAAGNWWGVALATRSGPAWEIYPMGRETVLFAVTWEEGQWPILDMVRGTMTGPLPKTNKDIPGDGHWIDEPDVVDFEPGSALPRHFFFWRPPKTSLFAISPAGHPNTFQISPSPVNLSATPDFNPKEDGLGFIARKQSATLFNYTVDVDFKPEVADEEAGITVFLTQVQHIDLGIVNLPACAGESLVPRFRFRVEASGKPNITVPEEIVIPVPKAWRSGKMRLFASAVSDSEYVFGASPASRPEEYLEIGSASALIVSGGSGPFTGTVIGSYATNNGGEGKTPAYFSRWRYTQVAQKIDSDTLIPATQLLNAIFVNGNDSEDKAVYCIRSSFSYQHIHHKPTSMANVDTSIGPHTTGAAAKLAAKHSEEHALKLYGGWFCPFVQRAWIVLCEKRIPHQYIEINPYQKDPEFLKLNPRGLVPTLAVPVDAKGDEQRPLYDSTVLCEYLDEAYAGNSHGPHLLPDKPYDRARCRLWIDHINSRIVPAFYKFIQHTPEKEYTIQQARDEFLGHIKTFAKELAPEGPWFLGQELSLVDIVLAPWAMRLFLIDHYKPGGLGLPEEGAAGDDENVWRRWRQWYKAIEERRSVQDTLSDREAYIEVYQRYAEDKTNSEPGVKTSRARHASAAPILVDKNAQATPSTTLSALPPTVLLRSLLVSAISSKPYLLGPSLSILSYLTQPNRGVLLNVDKNPVLHAFLKGVFYKQFCAGETPQETKNTMRHLRFMGFRGTILTYAKETVFDHRTNTEHGLGIESEKDGQSAHCSGIETWRRGVLETIDLLGDGDQLALKLTGAGQRATEAFARNQLPPQQFMDALDEVCKRCKERGIRLLLDAESQKFQWGIFKAGLEVMRKHNRDGHATVYNTYQAYLKSTPDTLARHLALANRDAFTLGLKLVRGAYIGSDRRSLIHDTKQDTDDAYDGIAQGALRRRVGDFGAPGGQPFPALDLFLASHNRRSVVEAHRLHQQRTRDGLPTVPVGFAQLQGMSDEVSFGLLRLADGRDPAPQVWKCSTWGSLGECLAYLLRRAVENRDAVSRTVDEYEALKAELGRRVRGWFFRSRTVG</sequence>
<dbReference type="PROSITE" id="PS50404">
    <property type="entry name" value="GST_NTER"/>
    <property type="match status" value="1"/>
</dbReference>
<evidence type="ECO:0000256" key="5">
    <source>
        <dbReference type="ARBA" id="ARBA00023295"/>
    </source>
</evidence>
<keyword evidence="3" id="KW-0378">Hydrolase</keyword>
<dbReference type="Proteomes" id="UP000014480">
    <property type="component" value="Unassembled WGS sequence"/>
</dbReference>
<feature type="domain" description="GST C-terminal" evidence="10">
    <location>
        <begin position="734"/>
        <end position="880"/>
    </location>
</feature>
<keyword evidence="12" id="KW-1185">Reference proteome</keyword>
<dbReference type="SUPFAM" id="SSF49899">
    <property type="entry name" value="Concanavalin A-like lectins/glucanases"/>
    <property type="match status" value="1"/>
</dbReference>
<dbReference type="Gene3D" id="2.115.10.20">
    <property type="entry name" value="Glycosyl hydrolase domain, family 43"/>
    <property type="match status" value="1"/>
</dbReference>
<dbReference type="Pfam" id="PF01619">
    <property type="entry name" value="Pro_dh"/>
    <property type="match status" value="1"/>
</dbReference>
<keyword evidence="5" id="KW-0326">Glycosidase</keyword>
<dbReference type="InterPro" id="IPR023296">
    <property type="entry name" value="Glyco_hydro_beta-prop_sf"/>
</dbReference>
<dbReference type="Pfam" id="PF04616">
    <property type="entry name" value="Glyco_hydro_43"/>
    <property type="match status" value="1"/>
</dbReference>
<dbReference type="InterPro" id="IPR006710">
    <property type="entry name" value="Glyco_hydro_43"/>
</dbReference>
<dbReference type="GO" id="GO:0004553">
    <property type="term" value="F:hydrolase activity, hydrolyzing O-glycosyl compounds"/>
    <property type="evidence" value="ECO:0007669"/>
    <property type="project" value="InterPro"/>
</dbReference>
<keyword evidence="4" id="KW-0560">Oxidoreductase</keyword>
<evidence type="ECO:0000313" key="11">
    <source>
        <dbReference type="EMBL" id="TDZ25577.1"/>
    </source>
</evidence>
<feature type="domain" description="GST N-terminal" evidence="9">
    <location>
        <begin position="640"/>
        <end position="725"/>
    </location>
</feature>
<dbReference type="InterPro" id="IPR010987">
    <property type="entry name" value="Glutathione-S-Trfase_C-like"/>
</dbReference>
<evidence type="ECO:0000313" key="12">
    <source>
        <dbReference type="Proteomes" id="UP000014480"/>
    </source>
</evidence>
<dbReference type="Gene3D" id="2.60.120.200">
    <property type="match status" value="1"/>
</dbReference>
<comment type="similarity">
    <text evidence="2">Belongs to the glycosyl hydrolase 43 family.</text>
</comment>
<dbReference type="InterPro" id="IPR036282">
    <property type="entry name" value="Glutathione-S-Trfase_C_sf"/>
</dbReference>
<dbReference type="Pfam" id="PF13410">
    <property type="entry name" value="GST_C_2"/>
    <property type="match status" value="1"/>
</dbReference>
<comment type="similarity">
    <text evidence="1">Belongs to the GST superfamily.</text>
</comment>
<dbReference type="PANTHER" id="PTHR42812">
    <property type="entry name" value="BETA-XYLOSIDASE"/>
    <property type="match status" value="1"/>
</dbReference>
<dbReference type="InterPro" id="IPR002872">
    <property type="entry name" value="Proline_DH_dom"/>
</dbReference>
<dbReference type="GO" id="GO:0005975">
    <property type="term" value="P:carbohydrate metabolic process"/>
    <property type="evidence" value="ECO:0007669"/>
    <property type="project" value="InterPro"/>
</dbReference>
<dbReference type="Gene3D" id="3.20.20.220">
    <property type="match status" value="1"/>
</dbReference>
<evidence type="ECO:0000256" key="6">
    <source>
        <dbReference type="PIRSR" id="PIRSR606710-1"/>
    </source>
</evidence>
<dbReference type="InterPro" id="IPR004045">
    <property type="entry name" value="Glutathione_S-Trfase_N"/>
</dbReference>
<dbReference type="InterPro" id="IPR029041">
    <property type="entry name" value="FAD-linked_oxidoreductase-like"/>
</dbReference>
<dbReference type="CDD" id="cd00299">
    <property type="entry name" value="GST_C_family"/>
    <property type="match status" value="1"/>
</dbReference>
<dbReference type="Pfam" id="PF17851">
    <property type="entry name" value="GH43_C2"/>
    <property type="match status" value="1"/>
</dbReference>
<dbReference type="InterPro" id="IPR040079">
    <property type="entry name" value="Glutathione_S-Trfase"/>
</dbReference>
<proteinExistence type="inferred from homology"/>
<protein>
    <submittedName>
        <fullName evidence="11">Non-reducing end alpha-L-arabinofuranosidase BoGH43A</fullName>
    </submittedName>
</protein>
<evidence type="ECO:0000256" key="4">
    <source>
        <dbReference type="ARBA" id="ARBA00023002"/>
    </source>
</evidence>
<dbReference type="CDD" id="cd18833">
    <property type="entry name" value="GH43_PcXyl-like"/>
    <property type="match status" value="1"/>
</dbReference>
<dbReference type="Gene3D" id="3.40.30.10">
    <property type="entry name" value="Glutaredoxin"/>
    <property type="match status" value="1"/>
</dbReference>
<dbReference type="InterPro" id="IPR051795">
    <property type="entry name" value="Glycosyl_Hydrlase_43"/>
</dbReference>
<keyword evidence="8" id="KW-0732">Signal</keyword>
<evidence type="ECO:0000256" key="2">
    <source>
        <dbReference type="ARBA" id="ARBA00009865"/>
    </source>
</evidence>
<dbReference type="Gene3D" id="1.20.1050.10">
    <property type="match status" value="1"/>
</dbReference>
<gene>
    <name evidence="11" type="ORF">Cob_v001630</name>
</gene>
<evidence type="ECO:0000256" key="8">
    <source>
        <dbReference type="SAM" id="SignalP"/>
    </source>
</evidence>
<dbReference type="EMBL" id="AMCV02000002">
    <property type="protein sequence ID" value="TDZ25577.1"/>
    <property type="molecule type" value="Genomic_DNA"/>
</dbReference>
<dbReference type="InterPro" id="IPR036249">
    <property type="entry name" value="Thioredoxin-like_sf"/>
</dbReference>
<dbReference type="InterPro" id="IPR013320">
    <property type="entry name" value="ConA-like_dom_sf"/>
</dbReference>
<dbReference type="SFLD" id="SFLDS00019">
    <property type="entry name" value="Glutathione_Transferase_(cytos"/>
    <property type="match status" value="1"/>
</dbReference>
<dbReference type="STRING" id="1213857.A0A484G7K4"/>
<reference evidence="12" key="1">
    <citation type="journal article" date="2013" name="New Phytol.">
        <title>Comparative genomic and transcriptomic analyses reveal the hemibiotrophic stage shift of Colletotrichum fungi.</title>
        <authorList>
            <person name="Gan P."/>
            <person name="Ikeda K."/>
            <person name="Irieda H."/>
            <person name="Narusaka M."/>
            <person name="O'Connell R.J."/>
            <person name="Narusaka Y."/>
            <person name="Takano Y."/>
            <person name="Kubo Y."/>
            <person name="Shirasu K."/>
        </authorList>
    </citation>
    <scope>NUCLEOTIDE SEQUENCE [LARGE SCALE GENOMIC DNA]</scope>
    <source>
        <strain evidence="12">104-T / ATCC 96160 / CBS 514.97 / LARS 414 / MAFF 240422</strain>
    </source>
</reference>
<dbReference type="PROSITE" id="PS50405">
    <property type="entry name" value="GST_CTER"/>
    <property type="match status" value="1"/>
</dbReference>
<feature type="active site" description="Proton acceptor" evidence="6">
    <location>
        <position position="48"/>
    </location>
</feature>
<dbReference type="CDD" id="cd00570">
    <property type="entry name" value="GST_N_family"/>
    <property type="match status" value="1"/>
</dbReference>
<name>A0A484G7K4_COLOR</name>
<dbReference type="SUPFAM" id="SSF75005">
    <property type="entry name" value="Arabinanase/levansucrase/invertase"/>
    <property type="match status" value="1"/>
</dbReference>
<dbReference type="Pfam" id="PF13409">
    <property type="entry name" value="GST_N_2"/>
    <property type="match status" value="1"/>
</dbReference>
<evidence type="ECO:0000256" key="3">
    <source>
        <dbReference type="ARBA" id="ARBA00022801"/>
    </source>
</evidence>
<accession>A0A484G7K4</accession>
<dbReference type="GO" id="GO:0016491">
    <property type="term" value="F:oxidoreductase activity"/>
    <property type="evidence" value="ECO:0007669"/>
    <property type="project" value="UniProtKB-KW"/>
</dbReference>
<feature type="active site" description="Proton donor" evidence="6">
    <location>
        <position position="204"/>
    </location>
</feature>
<dbReference type="SUPFAM" id="SSF52833">
    <property type="entry name" value="Thioredoxin-like"/>
    <property type="match status" value="1"/>
</dbReference>
<dbReference type="SUPFAM" id="SSF51730">
    <property type="entry name" value="FAD-linked oxidoreductase"/>
    <property type="match status" value="1"/>
</dbReference>